<name>A0A4Q0P658_9FLAO</name>
<gene>
    <name evidence="2" type="ORF">DSM00_2005</name>
</gene>
<comment type="caution">
    <text evidence="2">The sequence shown here is derived from an EMBL/GenBank/DDBJ whole genome shotgun (WGS) entry which is preliminary data.</text>
</comment>
<dbReference type="Proteomes" id="UP000289238">
    <property type="component" value="Unassembled WGS sequence"/>
</dbReference>
<reference evidence="2 3" key="1">
    <citation type="submission" date="2018-07" db="EMBL/GenBank/DDBJ databases">
        <title>Leeuwenhoekiella genomics.</title>
        <authorList>
            <person name="Tahon G."/>
            <person name="Willems A."/>
        </authorList>
    </citation>
    <scope>NUCLEOTIDE SEQUENCE [LARGE SCALE GENOMIC DNA]</scope>
    <source>
        <strain evidence="2 3">LMG 22550</strain>
    </source>
</reference>
<dbReference type="SUPFAM" id="SSF49299">
    <property type="entry name" value="PKD domain"/>
    <property type="match status" value="1"/>
</dbReference>
<dbReference type="PROSITE" id="PS50093">
    <property type="entry name" value="PKD"/>
    <property type="match status" value="1"/>
</dbReference>
<dbReference type="EMBL" id="QOVM01000004">
    <property type="protein sequence ID" value="RXG21941.1"/>
    <property type="molecule type" value="Genomic_DNA"/>
</dbReference>
<dbReference type="InterPro" id="IPR022409">
    <property type="entry name" value="PKD/Chitinase_dom"/>
</dbReference>
<dbReference type="InterPro" id="IPR035986">
    <property type="entry name" value="PKD_dom_sf"/>
</dbReference>
<evidence type="ECO:0000313" key="3">
    <source>
        <dbReference type="Proteomes" id="UP000289238"/>
    </source>
</evidence>
<dbReference type="Pfam" id="PF18911">
    <property type="entry name" value="PKD_4"/>
    <property type="match status" value="1"/>
</dbReference>
<dbReference type="OrthoDB" id="1491481at2"/>
<dbReference type="CDD" id="cd00146">
    <property type="entry name" value="PKD"/>
    <property type="match status" value="1"/>
</dbReference>
<evidence type="ECO:0000313" key="2">
    <source>
        <dbReference type="EMBL" id="RXG21941.1"/>
    </source>
</evidence>
<feature type="domain" description="PKD" evidence="1">
    <location>
        <begin position="68"/>
        <end position="128"/>
    </location>
</feature>
<dbReference type="AlphaFoldDB" id="A0A4Q0P658"/>
<dbReference type="InterPro" id="IPR000601">
    <property type="entry name" value="PKD_dom"/>
</dbReference>
<keyword evidence="3" id="KW-1185">Reference proteome</keyword>
<dbReference type="RefSeq" id="WP_128757852.1">
    <property type="nucleotide sequence ID" value="NZ_QOVM01000004.1"/>
</dbReference>
<dbReference type="SMART" id="SM00089">
    <property type="entry name" value="PKD"/>
    <property type="match status" value="1"/>
</dbReference>
<dbReference type="Gene3D" id="2.60.40.10">
    <property type="entry name" value="Immunoglobulins"/>
    <property type="match status" value="1"/>
</dbReference>
<proteinExistence type="predicted"/>
<dbReference type="PROSITE" id="PS51257">
    <property type="entry name" value="PROKAR_LIPOPROTEIN"/>
    <property type="match status" value="1"/>
</dbReference>
<dbReference type="InterPro" id="IPR013783">
    <property type="entry name" value="Ig-like_fold"/>
</dbReference>
<dbReference type="Gene3D" id="2.60.120.260">
    <property type="entry name" value="Galactose-binding domain-like"/>
    <property type="match status" value="1"/>
</dbReference>
<evidence type="ECO:0000259" key="1">
    <source>
        <dbReference type="PROSITE" id="PS50093"/>
    </source>
</evidence>
<sequence>MNTIKQIAGINFSKFLVAGCMLFGLTACDFEYDLPEEGSIEDLTPPEASFTASQSDADFLTYNFANFSGSATTYVWDFGDGNTATTVDAVNTYPDEGTYTITLTASDALGKSDTFTSDITIVEPEAPTAITPVIGAADFQDGPDVCGSGDSRDCWRISGGSIHQTTSDGRNGTRGAKYTAASSNSPRVTYQAVTVSPNTKYILTAYYAIQSDGDTVRGTVIDGQLSNYSEFSSASLLGQTVGDVNGGKGNFNRLVVEFGTGASGEISILFDSGSNASESYLDDVSIIPAE</sequence>
<accession>A0A4Q0P658</accession>
<protein>
    <submittedName>
        <fullName evidence="2">PKD domain-containing protein</fullName>
    </submittedName>
</protein>
<organism evidence="2 3">
    <name type="scientific">Leeuwenhoekiella aequorea</name>
    <dbReference type="NCBI Taxonomy" id="283736"/>
    <lineage>
        <taxon>Bacteria</taxon>
        <taxon>Pseudomonadati</taxon>
        <taxon>Bacteroidota</taxon>
        <taxon>Flavobacteriia</taxon>
        <taxon>Flavobacteriales</taxon>
        <taxon>Flavobacteriaceae</taxon>
        <taxon>Leeuwenhoekiella</taxon>
    </lineage>
</organism>